<proteinExistence type="predicted"/>
<keyword evidence="1" id="KW-0472">Membrane</keyword>
<dbReference type="PATRIC" id="fig|86416.3.peg.1817"/>
<dbReference type="STRING" id="86416.Clopa_1842"/>
<protein>
    <submittedName>
        <fullName evidence="2">Putative membrane protein</fullName>
    </submittedName>
</protein>
<sequence>MDKKNKKLANLILLIFAVGFFISYAFEDYFVGALISRCCMAALIGGLADWFGITAIFKKPLNINWPKFLFRTDIINKNKDRIVDIIVGTVEKDLLNKEKIKNKLESYNLAGIIVRFIRSREGDEALIQAMDEIFDPKQKANKSISDFSYEFLSNTIEKINISQLLYRCLLWSSHRGYDDMLIDKIIDSAINLSKGKNVTVFIEKLYENALKTYEKNNINRKLTNKLILNYILDMSPNNAAYSIQKEIVKNLHDMKNYDNKNRKFIKEKLKEYALRLNNDASLIDKIENYKIEFLRENDFLKQTLEKFLDSYITENFYSNKDFIKKFKVKKRKLLLKLIRDRKKINSIDNTIKDTIYRIIDDKYNCIGTLIRENLNKYNNEEIVKIMEERLSEDLQIIRINGSIVGGLVGLFIFLLTFWIR</sequence>
<dbReference type="RefSeq" id="WP_015615062.1">
    <property type="nucleotide sequence ID" value="NC_021182.1"/>
</dbReference>
<dbReference type="GO" id="GO:0005886">
    <property type="term" value="C:plasma membrane"/>
    <property type="evidence" value="ECO:0007669"/>
    <property type="project" value="TreeGrafter"/>
</dbReference>
<dbReference type="Proteomes" id="UP000013523">
    <property type="component" value="Chromosome"/>
</dbReference>
<dbReference type="EMBL" id="CP003261">
    <property type="protein sequence ID" value="AGK96744.1"/>
    <property type="molecule type" value="Genomic_DNA"/>
</dbReference>
<dbReference type="AlphaFoldDB" id="R4K892"/>
<feature type="transmembrane region" description="Helical" evidence="1">
    <location>
        <begin position="7"/>
        <end position="26"/>
    </location>
</feature>
<dbReference type="PANTHER" id="PTHR38442:SF1">
    <property type="entry name" value="INNER MEMBRANE PROTEIN"/>
    <property type="match status" value="1"/>
</dbReference>
<accession>R4K892</accession>
<dbReference type="HOGENOM" id="CLU_036718_2_1_9"/>
<dbReference type="OrthoDB" id="9769590at2"/>
<feature type="transmembrane region" description="Helical" evidence="1">
    <location>
        <begin position="399"/>
        <end position="419"/>
    </location>
</feature>
<name>R4K892_CLOPA</name>
<keyword evidence="1" id="KW-0812">Transmembrane</keyword>
<keyword evidence="3" id="KW-1185">Reference proteome</keyword>
<organism evidence="2 3">
    <name type="scientific">Clostridium pasteurianum BC1</name>
    <dbReference type="NCBI Taxonomy" id="86416"/>
    <lineage>
        <taxon>Bacteria</taxon>
        <taxon>Bacillati</taxon>
        <taxon>Bacillota</taxon>
        <taxon>Clostridia</taxon>
        <taxon>Eubacteriales</taxon>
        <taxon>Clostridiaceae</taxon>
        <taxon>Clostridium</taxon>
    </lineage>
</organism>
<reference evidence="2 3" key="1">
    <citation type="submission" date="2012-01" db="EMBL/GenBank/DDBJ databases">
        <title>Complete sequence of chromosome of Clostridium pasteurianum BC1.</title>
        <authorList>
            <consortium name="US DOE Joint Genome Institute"/>
            <person name="Lucas S."/>
            <person name="Han J."/>
            <person name="Lapidus A."/>
            <person name="Cheng J.-F."/>
            <person name="Goodwin L."/>
            <person name="Pitluck S."/>
            <person name="Peters L."/>
            <person name="Mikhailova N."/>
            <person name="Teshima H."/>
            <person name="Detter J.C."/>
            <person name="Han C."/>
            <person name="Tapia R."/>
            <person name="Land M."/>
            <person name="Hauser L."/>
            <person name="Kyrpides N."/>
            <person name="Ivanova N."/>
            <person name="Pagani I."/>
            <person name="Dunn J."/>
            <person name="Taghavi S."/>
            <person name="Francis A."/>
            <person name="van der Lelie D."/>
            <person name="Woyke T."/>
        </authorList>
    </citation>
    <scope>NUCLEOTIDE SEQUENCE [LARGE SCALE GENOMIC DNA]</scope>
    <source>
        <strain evidence="2 3">BC1</strain>
    </source>
</reference>
<feature type="transmembrane region" description="Helical" evidence="1">
    <location>
        <begin position="32"/>
        <end position="57"/>
    </location>
</feature>
<evidence type="ECO:0000313" key="2">
    <source>
        <dbReference type="EMBL" id="AGK96744.1"/>
    </source>
</evidence>
<keyword evidence="1" id="KW-1133">Transmembrane helix</keyword>
<dbReference type="PANTHER" id="PTHR38442">
    <property type="entry name" value="INNER MEMBRANE PROTEIN-RELATED"/>
    <property type="match status" value="1"/>
</dbReference>
<dbReference type="KEGG" id="cpas:Clopa_1842"/>
<gene>
    <name evidence="2" type="ORF">Clopa_1842</name>
</gene>
<dbReference type="eggNOG" id="COG2733">
    <property type="taxonomic scope" value="Bacteria"/>
</dbReference>
<evidence type="ECO:0000256" key="1">
    <source>
        <dbReference type="SAM" id="Phobius"/>
    </source>
</evidence>
<dbReference type="InterPro" id="IPR007383">
    <property type="entry name" value="DUF445"/>
</dbReference>
<dbReference type="Pfam" id="PF04286">
    <property type="entry name" value="DUF445"/>
    <property type="match status" value="1"/>
</dbReference>
<evidence type="ECO:0000313" key="3">
    <source>
        <dbReference type="Proteomes" id="UP000013523"/>
    </source>
</evidence>